<evidence type="ECO:0000256" key="8">
    <source>
        <dbReference type="ARBA" id="ARBA00023069"/>
    </source>
</evidence>
<feature type="transmembrane region" description="Helical" evidence="16">
    <location>
        <begin position="53"/>
        <end position="72"/>
    </location>
</feature>
<evidence type="ECO:0000256" key="10">
    <source>
        <dbReference type="ARBA" id="ARBA00023242"/>
    </source>
</evidence>
<dbReference type="InterPro" id="IPR043597">
    <property type="entry name" value="TPH_dom"/>
</dbReference>
<comment type="subcellular location">
    <subcellularLocation>
        <location evidence="2">Cytoplasm</location>
        <location evidence="2">Cytoskeleton</location>
        <location evidence="2">Flagellum axoneme</location>
    </subcellularLocation>
    <subcellularLocation>
        <location evidence="1">Nucleus</location>
    </subcellularLocation>
</comment>
<evidence type="ECO:0000313" key="20">
    <source>
        <dbReference type="Proteomes" id="UP000018721"/>
    </source>
</evidence>
<feature type="coiled-coil region" evidence="14">
    <location>
        <begin position="564"/>
        <end position="725"/>
    </location>
</feature>
<keyword evidence="9" id="KW-0206">Cytoskeleton</keyword>
<dbReference type="EMBL" id="ANIZ01002622">
    <property type="protein sequence ID" value="ETI39392.1"/>
    <property type="molecule type" value="Genomic_DNA"/>
</dbReference>
<dbReference type="AlphaFoldDB" id="V9EMW0"/>
<evidence type="ECO:0000313" key="19">
    <source>
        <dbReference type="EMBL" id="ETI39392.1"/>
    </source>
</evidence>
<keyword evidence="16" id="KW-0812">Transmembrane</keyword>
<evidence type="ECO:0000256" key="16">
    <source>
        <dbReference type="SAM" id="Phobius"/>
    </source>
</evidence>
<evidence type="ECO:0000256" key="7">
    <source>
        <dbReference type="ARBA" id="ARBA00023054"/>
    </source>
</evidence>
<dbReference type="InterPro" id="IPR019402">
    <property type="entry name" value="CWH43_N"/>
</dbReference>
<feature type="transmembrane region" description="Helical" evidence="16">
    <location>
        <begin position="188"/>
        <end position="210"/>
    </location>
</feature>
<keyword evidence="10" id="KW-0539">Nucleus</keyword>
<dbReference type="Proteomes" id="UP000018721">
    <property type="component" value="Unassembled WGS sequence"/>
</dbReference>
<keyword evidence="8" id="KW-0969">Cilium</keyword>
<feature type="region of interest" description="Disordered" evidence="15">
    <location>
        <begin position="432"/>
        <end position="453"/>
    </location>
</feature>
<evidence type="ECO:0000256" key="13">
    <source>
        <dbReference type="ARBA" id="ARBA00046114"/>
    </source>
</evidence>
<feature type="domain" description="Trichohyalin-plectin-homology" evidence="18">
    <location>
        <begin position="476"/>
        <end position="826"/>
    </location>
</feature>
<evidence type="ECO:0000256" key="12">
    <source>
        <dbReference type="ARBA" id="ARBA00023273"/>
    </source>
</evidence>
<reference evidence="19 20" key="1">
    <citation type="submission" date="2013-11" db="EMBL/GenBank/DDBJ databases">
        <title>The Genome Sequence of Phytophthora parasitica P1569.</title>
        <authorList>
            <consortium name="The Broad Institute Genomics Platform"/>
            <person name="Russ C."/>
            <person name="Tyler B."/>
            <person name="Panabieres F."/>
            <person name="Shan W."/>
            <person name="Tripathy S."/>
            <person name="Grunwald N."/>
            <person name="Machado M."/>
            <person name="Johnson C.S."/>
            <person name="Arredondo F."/>
            <person name="Hong C."/>
            <person name="Coffey M."/>
            <person name="Young S.K."/>
            <person name="Zeng Q."/>
            <person name="Gargeya S."/>
            <person name="Fitzgerald M."/>
            <person name="Abouelleil A."/>
            <person name="Alvarado L."/>
            <person name="Chapman S.B."/>
            <person name="Gainer-Dewar J."/>
            <person name="Goldberg J."/>
            <person name="Griggs A."/>
            <person name="Gujja S."/>
            <person name="Hansen M."/>
            <person name="Howarth C."/>
            <person name="Imamovic A."/>
            <person name="Ireland A."/>
            <person name="Larimer J."/>
            <person name="McCowan C."/>
            <person name="Murphy C."/>
            <person name="Pearson M."/>
            <person name="Poon T.W."/>
            <person name="Priest M."/>
            <person name="Roberts A."/>
            <person name="Saif S."/>
            <person name="Shea T."/>
            <person name="Sykes S."/>
            <person name="Wortman J."/>
            <person name="Nusbaum C."/>
            <person name="Birren B."/>
        </authorList>
    </citation>
    <scope>NUCLEOTIDE SEQUENCE [LARGE SCALE GENOMIC DNA]</scope>
    <source>
        <strain evidence="19 20">P1569</strain>
    </source>
</reference>
<comment type="similarity">
    <text evidence="3">Belongs to the MNS1 family.</text>
</comment>
<comment type="function">
    <text evidence="13">Microtubule inner protein (MIP) part of the dynein-decorated doublet microtubules (DMTs) in cilia axoneme, which is required for motile cilia beating. May play a role in the control of meiotic division and germ cell differentiation through regulation of pairing and recombination during meiosis. Required for sperm flagella assembly. May play a role in the assembly and function of the outer dynein arm-docking complex (ODA-DC). ODA-DC mediates outer dynein arms (ODA) binding onto the axonemal doublet microtubules.</text>
</comment>
<accession>V9EMW0</accession>
<organism evidence="19 20">
    <name type="scientific">Phytophthora nicotianae P1569</name>
    <dbReference type="NCBI Taxonomy" id="1317065"/>
    <lineage>
        <taxon>Eukaryota</taxon>
        <taxon>Sar</taxon>
        <taxon>Stramenopiles</taxon>
        <taxon>Oomycota</taxon>
        <taxon>Peronosporomycetes</taxon>
        <taxon>Peronosporales</taxon>
        <taxon>Peronosporaceae</taxon>
        <taxon>Phytophthora</taxon>
    </lineage>
</organism>
<dbReference type="GO" id="GO:0005634">
    <property type="term" value="C:nucleus"/>
    <property type="evidence" value="ECO:0007669"/>
    <property type="project" value="UniProtKB-SubCell"/>
</dbReference>
<evidence type="ECO:0000256" key="4">
    <source>
        <dbReference type="ARBA" id="ARBA00014813"/>
    </source>
</evidence>
<keyword evidence="20" id="KW-1185">Reference proteome</keyword>
<dbReference type="OrthoDB" id="164956at2759"/>
<feature type="compositionally biased region" description="Low complexity" evidence="15">
    <location>
        <begin position="314"/>
        <end position="335"/>
    </location>
</feature>
<dbReference type="HOGENOM" id="CLU_345313_0_0_1"/>
<proteinExistence type="inferred from homology"/>
<dbReference type="GO" id="GO:0051321">
    <property type="term" value="P:meiotic cell cycle"/>
    <property type="evidence" value="ECO:0007669"/>
    <property type="project" value="UniProtKB-KW"/>
</dbReference>
<evidence type="ECO:0000256" key="6">
    <source>
        <dbReference type="ARBA" id="ARBA00022846"/>
    </source>
</evidence>
<feature type="transmembrane region" description="Helical" evidence="16">
    <location>
        <begin position="93"/>
        <end position="116"/>
    </location>
</feature>
<feature type="region of interest" description="Disordered" evidence="15">
    <location>
        <begin position="306"/>
        <end position="335"/>
    </location>
</feature>
<keyword evidence="5" id="KW-0963">Cytoplasm</keyword>
<evidence type="ECO:0000256" key="9">
    <source>
        <dbReference type="ARBA" id="ARBA00023212"/>
    </source>
</evidence>
<feature type="region of interest" description="Disordered" evidence="15">
    <location>
        <begin position="824"/>
        <end position="843"/>
    </location>
</feature>
<evidence type="ECO:0000256" key="11">
    <source>
        <dbReference type="ARBA" id="ARBA00023254"/>
    </source>
</evidence>
<evidence type="ECO:0000256" key="14">
    <source>
        <dbReference type="SAM" id="Coils"/>
    </source>
</evidence>
<protein>
    <recommendedName>
        <fullName evidence="4">Meiosis-specific nuclear structural protein 1</fullName>
    </recommendedName>
</protein>
<keyword evidence="11" id="KW-0469">Meiosis</keyword>
<evidence type="ECO:0000256" key="2">
    <source>
        <dbReference type="ARBA" id="ARBA00004611"/>
    </source>
</evidence>
<sequence>MSRLRAVAALATAFTALMTVAIAFSIARANRVYVGGLAWPFLSDLGRDPPGSYVLFLGLNIVAVLLGLTWSFNHEYKQRYLQQSLENGQISRGLNSLSFVSCIFGVVGAFGLPVFASFNASPALHYNSAFGFLLCETVAMFTNTYLNYRIFLVKRAEMDAGVFITDRYGPRSVSRIKLGELQAVKRGFLIELSCVALYSMCVLVYLPVLYNGVKAPHLTIKECVALKLGENYCSSTMRLDDVYTKLWDYEKDIAVHQVRALAQLGCMLTLVGYTLSFFADNKEEEIMKDKDRTEATIIYYQHSASIRNPRKPSRTSTQRSRSTSSSVSEPSKYTSGFRGYRRAPLLYSSETPRLLPFPGIMAFPYPVNTRVTARHVDKIQLERRRQEVEHNALHKFAQGNQLQTLQNQSDANVASRRRMNHAAQLSAERMLEESHARKISERQRSARERQQNEALANALETSKKAQEQKERDVQRICEASEELRQLESFLRTAYMNKERATQQLECETLATQDRQREAAIDQQMEYDRQRALVDMQNQELRKRVEAEQGKQVLQSQMLQRQELRREAQLEADFERLKIEKLMQQVEEEDAAELARREKAREQTREMIEQTHRERDRARQEQLDAIRREDEAIAEYQRRVQAREADIKAASDVKKAHEDAMFRAVEAEIQAKMREEEEIERLRDELWEEELLQKKRAQEEERIAAKQQAKEDMMRSNEMQMQLKQELLARQRADEDAFNEMLRERFRSEERREMELAAFRRKQREQFVEEIARHRALKQEMVYAELQRERRERERQEQDENYRRQVVEAAKQRLLREHADVLQGYLPRALRPSSSSSSNGSIFR</sequence>
<keyword evidence="16" id="KW-0472">Membrane</keyword>
<dbReference type="eggNOG" id="ENOG502RRYK">
    <property type="taxonomic scope" value="Eukaryota"/>
</dbReference>
<dbReference type="InterPro" id="IPR026504">
    <property type="entry name" value="MNS1"/>
</dbReference>
<evidence type="ECO:0000256" key="3">
    <source>
        <dbReference type="ARBA" id="ARBA00009158"/>
    </source>
</evidence>
<keyword evidence="16" id="KW-1133">Transmembrane helix</keyword>
<evidence type="ECO:0000259" key="18">
    <source>
        <dbReference type="Pfam" id="PF13868"/>
    </source>
</evidence>
<evidence type="ECO:0000256" key="15">
    <source>
        <dbReference type="SAM" id="MobiDB-lite"/>
    </source>
</evidence>
<feature type="compositionally biased region" description="Basic and acidic residues" evidence="15">
    <location>
        <begin position="432"/>
        <end position="451"/>
    </location>
</feature>
<name>V9EMW0_PHYNI</name>
<keyword evidence="12" id="KW-0966">Cell projection</keyword>
<keyword evidence="7 14" id="KW-0175">Coiled coil</keyword>
<evidence type="ECO:0000256" key="5">
    <source>
        <dbReference type="ARBA" id="ARBA00022490"/>
    </source>
</evidence>
<dbReference type="PANTHER" id="PTHR19265">
    <property type="entry name" value="MEIOSIS-SPECIFIC NUCLEAR STRUCTURAL PROTEIN 1"/>
    <property type="match status" value="1"/>
</dbReference>
<dbReference type="Pfam" id="PF13868">
    <property type="entry name" value="TPH"/>
    <property type="match status" value="1"/>
</dbReference>
<gene>
    <name evidence="19" type="ORF">F443_15029</name>
</gene>
<feature type="transmembrane region" description="Helical" evidence="16">
    <location>
        <begin position="128"/>
        <end position="148"/>
    </location>
</feature>
<evidence type="ECO:0000259" key="17">
    <source>
        <dbReference type="Pfam" id="PF10277"/>
    </source>
</evidence>
<keyword evidence="6" id="KW-0282">Flagellum</keyword>
<dbReference type="PANTHER" id="PTHR19265:SF0">
    <property type="entry name" value="MEIOSIS-SPECIFIC NUCLEAR STRUCTURAL PROTEIN 1"/>
    <property type="match status" value="1"/>
</dbReference>
<evidence type="ECO:0000256" key="1">
    <source>
        <dbReference type="ARBA" id="ARBA00004123"/>
    </source>
</evidence>
<dbReference type="Pfam" id="PF10277">
    <property type="entry name" value="Frag1"/>
    <property type="match status" value="1"/>
</dbReference>
<feature type="domain" description="CWH43-like N-terminal" evidence="17">
    <location>
        <begin position="9"/>
        <end position="175"/>
    </location>
</feature>
<comment type="caution">
    <text evidence="19">The sequence shown here is derived from an EMBL/GenBank/DDBJ whole genome shotgun (WGS) entry which is preliminary data.</text>
</comment>